<dbReference type="Proteomes" id="UP000315103">
    <property type="component" value="Unassembled WGS sequence"/>
</dbReference>
<name>A0A558B022_9STAP</name>
<evidence type="ECO:0000313" key="4">
    <source>
        <dbReference type="EMBL" id="TVT29851.1"/>
    </source>
</evidence>
<proteinExistence type="inferred from homology"/>
<reference evidence="4 5" key="1">
    <citation type="submission" date="2019-07" db="EMBL/GenBank/DDBJ databases">
        <title>Salinicoccus cyprini sp. nov., isolated from gastro-intestinal tract of mirror carp, Cyprinus carpio var. specularis, collected from Gobind Sagar Reservoir, Himachal Pradesh, India.</title>
        <authorList>
            <person name="Talwar C."/>
            <person name="Singh A.K."/>
            <person name="Lal R."/>
            <person name="Negi R.K."/>
        </authorList>
    </citation>
    <scope>NUCLEOTIDE SEQUENCE [LARGE SCALE GENOMIC DNA]</scope>
    <source>
        <strain evidence="4 5">CT19</strain>
    </source>
</reference>
<comment type="caution">
    <text evidence="4">The sequence shown here is derived from an EMBL/GenBank/DDBJ whole genome shotgun (WGS) entry which is preliminary data.</text>
</comment>
<feature type="domain" description="Bacterial sugar transferase" evidence="3">
    <location>
        <begin position="1"/>
        <end position="174"/>
    </location>
</feature>
<keyword evidence="4" id="KW-0808">Transferase</keyword>
<evidence type="ECO:0000313" key="5">
    <source>
        <dbReference type="Proteomes" id="UP000315103"/>
    </source>
</evidence>
<sequence length="190" mass="21901">MDIIVSSFCLFILSPLLLITGLIIKVTMPGPLFFRQRRVGMHERLFDILKFRSMKVDRSAEERFDFDKDEERITAFGRLIRRLKIDELPQLLNVLKGDMSLVGPRPTIEQQVAEYDAHQRRRLDVKPGMTGLAQVNGNTYLSWEERIEYDIQYVDTHSAKLDLMIILKTVLIVLFGEGNFKKTAGKVSKG</sequence>
<dbReference type="OrthoDB" id="9808602at2"/>
<dbReference type="InterPro" id="IPR003362">
    <property type="entry name" value="Bact_transf"/>
</dbReference>
<keyword evidence="2" id="KW-1133">Transmembrane helix</keyword>
<dbReference type="Pfam" id="PF02397">
    <property type="entry name" value="Bac_transf"/>
    <property type="match status" value="1"/>
</dbReference>
<evidence type="ECO:0000259" key="3">
    <source>
        <dbReference type="Pfam" id="PF02397"/>
    </source>
</evidence>
<comment type="similarity">
    <text evidence="1">Belongs to the bacterial sugar transferase family.</text>
</comment>
<feature type="transmembrane region" description="Helical" evidence="2">
    <location>
        <begin position="12"/>
        <end position="34"/>
    </location>
</feature>
<dbReference type="AlphaFoldDB" id="A0A558B022"/>
<dbReference type="PANTHER" id="PTHR30576">
    <property type="entry name" value="COLANIC BIOSYNTHESIS UDP-GLUCOSE LIPID CARRIER TRANSFERASE"/>
    <property type="match status" value="1"/>
</dbReference>
<evidence type="ECO:0000256" key="2">
    <source>
        <dbReference type="SAM" id="Phobius"/>
    </source>
</evidence>
<dbReference type="GO" id="GO:0016780">
    <property type="term" value="F:phosphotransferase activity, for other substituted phosphate groups"/>
    <property type="evidence" value="ECO:0007669"/>
    <property type="project" value="TreeGrafter"/>
</dbReference>
<dbReference type="EMBL" id="VMSJ01000001">
    <property type="protein sequence ID" value="TVT29851.1"/>
    <property type="molecule type" value="Genomic_DNA"/>
</dbReference>
<organism evidence="4 5">
    <name type="scientific">Salinicoccus cyprini</name>
    <dbReference type="NCBI Taxonomy" id="2493691"/>
    <lineage>
        <taxon>Bacteria</taxon>
        <taxon>Bacillati</taxon>
        <taxon>Bacillota</taxon>
        <taxon>Bacilli</taxon>
        <taxon>Bacillales</taxon>
        <taxon>Staphylococcaceae</taxon>
        <taxon>Salinicoccus</taxon>
    </lineage>
</organism>
<protein>
    <submittedName>
        <fullName evidence="4">Sugar transferase</fullName>
    </submittedName>
</protein>
<keyword evidence="2" id="KW-0812">Transmembrane</keyword>
<keyword evidence="5" id="KW-1185">Reference proteome</keyword>
<dbReference type="PANTHER" id="PTHR30576:SF0">
    <property type="entry name" value="UNDECAPRENYL-PHOSPHATE N-ACETYLGALACTOSAMINYL 1-PHOSPHATE TRANSFERASE-RELATED"/>
    <property type="match status" value="1"/>
</dbReference>
<accession>A0A558B022</accession>
<evidence type="ECO:0000256" key="1">
    <source>
        <dbReference type="ARBA" id="ARBA00006464"/>
    </source>
</evidence>
<gene>
    <name evidence="4" type="ORF">FO441_01250</name>
</gene>
<keyword evidence="2" id="KW-0472">Membrane</keyword>